<accession>A0A7J6LYT9</accession>
<proteinExistence type="predicted"/>
<evidence type="ECO:0000313" key="3">
    <source>
        <dbReference type="Proteomes" id="UP000591131"/>
    </source>
</evidence>
<gene>
    <name evidence="2" type="ORF">FOL47_005463</name>
</gene>
<dbReference type="EMBL" id="JAAPAO010000300">
    <property type="protein sequence ID" value="KAF4663991.1"/>
    <property type="molecule type" value="Genomic_DNA"/>
</dbReference>
<organism evidence="2 3">
    <name type="scientific">Perkinsus chesapeaki</name>
    <name type="common">Clam parasite</name>
    <name type="synonym">Perkinsus andrewsi</name>
    <dbReference type="NCBI Taxonomy" id="330153"/>
    <lineage>
        <taxon>Eukaryota</taxon>
        <taxon>Sar</taxon>
        <taxon>Alveolata</taxon>
        <taxon>Perkinsozoa</taxon>
        <taxon>Perkinsea</taxon>
        <taxon>Perkinsida</taxon>
        <taxon>Perkinsidae</taxon>
        <taxon>Perkinsus</taxon>
    </lineage>
</organism>
<sequence length="243" mass="26516">MLSSVSNCITLLLIIAKFGLRDSRFPAIPEVASEPNMCLHKNVSGPYCWYILRDNRQVNGGLRLLSNGTGAHTFSSIELSAGLDSEGHPNGIGVWANRDVSYESLLIGNIKLKITLHIPLYCKGGSAFKDGWELYFPASVTSLVTVPYVGDVTAKNESVSAHAVVYKNNRKTSSLVLRGRTAAHTSYLESMAELTVMISSEDLITWHYEANVSIDVAGKKDGYNVHYVHPGLLIFLGSLRGKS</sequence>
<name>A0A7J6LYT9_PERCH</name>
<comment type="caution">
    <text evidence="2">The sequence shown here is derived from an EMBL/GenBank/DDBJ whole genome shotgun (WGS) entry which is preliminary data.</text>
</comment>
<reference evidence="2 3" key="1">
    <citation type="submission" date="2020-04" db="EMBL/GenBank/DDBJ databases">
        <title>Perkinsus chesapeaki whole genome sequence.</title>
        <authorList>
            <person name="Bogema D.R."/>
        </authorList>
    </citation>
    <scope>NUCLEOTIDE SEQUENCE [LARGE SCALE GENOMIC DNA]</scope>
    <source>
        <strain evidence="2">ATCC PRA-425</strain>
    </source>
</reference>
<dbReference type="AlphaFoldDB" id="A0A7J6LYT9"/>
<protein>
    <submittedName>
        <fullName evidence="2">Uncharacterized protein</fullName>
    </submittedName>
</protein>
<evidence type="ECO:0000256" key="1">
    <source>
        <dbReference type="SAM" id="SignalP"/>
    </source>
</evidence>
<feature type="signal peptide" evidence="1">
    <location>
        <begin position="1"/>
        <end position="23"/>
    </location>
</feature>
<keyword evidence="3" id="KW-1185">Reference proteome</keyword>
<keyword evidence="1" id="KW-0732">Signal</keyword>
<dbReference type="Proteomes" id="UP000591131">
    <property type="component" value="Unassembled WGS sequence"/>
</dbReference>
<evidence type="ECO:0000313" key="2">
    <source>
        <dbReference type="EMBL" id="KAF4663991.1"/>
    </source>
</evidence>
<feature type="chain" id="PRO_5029791185" evidence="1">
    <location>
        <begin position="24"/>
        <end position="243"/>
    </location>
</feature>